<dbReference type="GO" id="GO:0003677">
    <property type="term" value="F:DNA binding"/>
    <property type="evidence" value="ECO:0007669"/>
    <property type="project" value="UniProtKB-UniRule"/>
</dbReference>
<keyword evidence="2 3" id="KW-0067">ATP-binding</keyword>
<comment type="similarity">
    <text evidence="3">Belongs to the RecD family. RecD2 subfamily.</text>
</comment>
<feature type="domain" description="ATP-dependent RecD2 DNA helicase SH3" evidence="6">
    <location>
        <begin position="557"/>
        <end position="636"/>
    </location>
</feature>
<feature type="domain" description="ATP-dependent RecD2 DNA helicase OB-fold" evidence="7">
    <location>
        <begin position="1"/>
        <end position="70"/>
    </location>
</feature>
<dbReference type="GO" id="GO:0043139">
    <property type="term" value="F:5'-3' DNA helicase activity"/>
    <property type="evidence" value="ECO:0007669"/>
    <property type="project" value="UniProtKB-UniRule"/>
</dbReference>
<dbReference type="GO" id="GO:0017116">
    <property type="term" value="F:single-stranded DNA helicase activity"/>
    <property type="evidence" value="ECO:0007669"/>
    <property type="project" value="TreeGrafter"/>
</dbReference>
<dbReference type="OrthoDB" id="9803432at2"/>
<dbReference type="PANTHER" id="PTHR43788:SF6">
    <property type="entry name" value="DNA HELICASE B"/>
    <property type="match status" value="1"/>
</dbReference>
<reference evidence="8 9" key="1">
    <citation type="submission" date="2017-02" db="EMBL/GenBank/DDBJ databases">
        <authorList>
            <person name="Peterson S.W."/>
        </authorList>
    </citation>
    <scope>NUCLEOTIDE SEQUENCE [LARGE SCALE GENOMIC DNA]</scope>
    <source>
        <strain evidence="8 9">ATCC 35992</strain>
    </source>
</reference>
<gene>
    <name evidence="3" type="primary">recD2</name>
    <name evidence="8" type="ORF">SAMN02745111_00862</name>
</gene>
<dbReference type="InterPro" id="IPR010994">
    <property type="entry name" value="RuvA_2-like"/>
</dbReference>
<dbReference type="Gene3D" id="3.40.50.300">
    <property type="entry name" value="P-loop containing nucleotide triphosphate hydrolases"/>
    <property type="match status" value="2"/>
</dbReference>
<dbReference type="SUPFAM" id="SSF52540">
    <property type="entry name" value="P-loop containing nucleoside triphosphate hydrolases"/>
    <property type="match status" value="2"/>
</dbReference>
<keyword evidence="1 3" id="KW-0547">Nucleotide-binding</keyword>
<proteinExistence type="inferred from homology"/>
<dbReference type="RefSeq" id="WP_078765747.1">
    <property type="nucleotide sequence ID" value="NZ_FUXZ01000005.1"/>
</dbReference>
<comment type="catalytic activity">
    <reaction evidence="3">
        <text>ATP + H2O = ADP + phosphate + H(+)</text>
        <dbReference type="Rhea" id="RHEA:13065"/>
        <dbReference type="ChEBI" id="CHEBI:15377"/>
        <dbReference type="ChEBI" id="CHEBI:15378"/>
        <dbReference type="ChEBI" id="CHEBI:30616"/>
        <dbReference type="ChEBI" id="CHEBI:43474"/>
        <dbReference type="ChEBI" id="CHEBI:456216"/>
        <dbReference type="EC" id="5.6.2.3"/>
    </reaction>
</comment>
<evidence type="ECO:0000259" key="4">
    <source>
        <dbReference type="Pfam" id="PF13538"/>
    </source>
</evidence>
<dbReference type="Pfam" id="PF23139">
    <property type="entry name" value="OB_YrrC"/>
    <property type="match status" value="1"/>
</dbReference>
<evidence type="ECO:0000256" key="3">
    <source>
        <dbReference type="HAMAP-Rule" id="MF_01488"/>
    </source>
</evidence>
<dbReference type="Gene3D" id="1.10.150.20">
    <property type="entry name" value="5' to 3' exonuclease, C-terminal subdomain"/>
    <property type="match status" value="1"/>
</dbReference>
<feature type="domain" description="ATP-dependent RecD2 DNA helicase-like helix-hairpin-helix" evidence="5">
    <location>
        <begin position="138"/>
        <end position="227"/>
    </location>
</feature>
<keyword evidence="3" id="KW-0238">DNA-binding</keyword>
<dbReference type="GO" id="GO:0016887">
    <property type="term" value="F:ATP hydrolysis activity"/>
    <property type="evidence" value="ECO:0007669"/>
    <property type="project" value="RHEA"/>
</dbReference>
<dbReference type="HAMAP" id="MF_01488">
    <property type="entry name" value="RecD2"/>
    <property type="match status" value="1"/>
</dbReference>
<feature type="domain" description="UvrD-like helicase C-terminal" evidence="4">
    <location>
        <begin position="654"/>
        <end position="702"/>
    </location>
</feature>
<keyword evidence="3" id="KW-0413">Isomerase</keyword>
<dbReference type="InterPro" id="IPR006345">
    <property type="entry name" value="RecD2"/>
</dbReference>
<keyword evidence="3" id="KW-0378">Hydrolase</keyword>
<evidence type="ECO:0000313" key="8">
    <source>
        <dbReference type="EMBL" id="SKA63983.1"/>
    </source>
</evidence>
<dbReference type="InterPro" id="IPR027417">
    <property type="entry name" value="P-loop_NTPase"/>
</dbReference>
<dbReference type="Pfam" id="PF13538">
    <property type="entry name" value="UvrD_C_2"/>
    <property type="match status" value="1"/>
</dbReference>
<name>A0A1T4VGE6_9FIRM</name>
<keyword evidence="3" id="KW-0347">Helicase</keyword>
<dbReference type="AlphaFoldDB" id="A0A1T4VGE6"/>
<sequence length="732" mass="81710">MVKLAGYVERILYSSPNSDYKIIVVESEDGSHTCVGNIIINEGEYIVLEGEEIFHDTYGEEIKVSSYEVKISNDELSIRKYLGSGAIKGIGKTMAGRIVDKFGDKTFEIIENEPERLAEVKGISRKGALTIYEQVSNQRSMRDAMIFLQKYGVTTGLAAKIYNLYGNELFNILKTNPYKLADDIEGVGFKIADDIAGKVGIEVDSEYRIKSGITYVLSMAAQNGNTCLDINTLKSKSVEILGVDYDIDKYLKDMLIEQRIKVCNIDGVDFVYDILFYNVEKNIAQNLLKIKDGYEKFSINDDILKRVESGIDLHFNEEQMHAIKEAASEGVMVITGGPGTGKTTIINGIISMCTYLGKSVKLAAPTGKAAKRITESTGYEASTIHRLLEITKGGDASEEYVGRDEFNPIEAEVIIIDEMSMVDIFLMKALLKAIPYGAHLVLVGDKDQLPSVGPGNVLKDIIESGVIKVIELKMIFRQSEHSDIIVNAHMINDGKKVDLTKKSKDFVYVKRDEAYSILGATKTLVMDKLPSYVNSDIGSIQVLTPMKKGVLGVENFNKYLQSCINPKDTGKAEKEYGDKLFREGDKVMQIKNNYDYEWEYENNKGIVIERGTGIFNGDTGIILQISEFANMMRIRFDDGKIVNYKFEDLSDLELAYAITIHKSQGSEYPAVVIPLLTGPMQLMNRNILYTAITRAKQCVCIVGSSEMFSHMIENKSTQIRYSGLKDRLKGRI</sequence>
<protein>
    <recommendedName>
        <fullName evidence="3">ATP-dependent RecD2 DNA helicase</fullName>
        <ecNumber evidence="3">5.6.2.3</ecNumber>
    </recommendedName>
    <alternativeName>
        <fullName evidence="3">DNA 5'-3' helicase subunit RecD2</fullName>
    </alternativeName>
</protein>
<dbReference type="CDD" id="cd17933">
    <property type="entry name" value="DEXSc_RecD-like"/>
    <property type="match status" value="1"/>
</dbReference>
<evidence type="ECO:0000313" key="9">
    <source>
        <dbReference type="Proteomes" id="UP000190814"/>
    </source>
</evidence>
<evidence type="ECO:0000256" key="2">
    <source>
        <dbReference type="ARBA" id="ARBA00022840"/>
    </source>
</evidence>
<dbReference type="NCBIfam" id="TIGR01448">
    <property type="entry name" value="recD_rel"/>
    <property type="match status" value="1"/>
</dbReference>
<dbReference type="Proteomes" id="UP000190814">
    <property type="component" value="Unassembled WGS sequence"/>
</dbReference>
<dbReference type="Gene3D" id="2.30.30.940">
    <property type="match status" value="1"/>
</dbReference>
<dbReference type="InterPro" id="IPR055446">
    <property type="entry name" value="RecD2_N_OB"/>
</dbReference>
<dbReference type="InterPro" id="IPR029493">
    <property type="entry name" value="RecD2-like_HHH"/>
</dbReference>
<comment type="function">
    <text evidence="3">DNA-dependent ATPase and ATP-dependent 5'-3' DNA helicase. Has no activity on blunt DNA or DNA with 3'-overhangs, requires at least 10 bases of 5'-ssDNA for helicase activity.</text>
</comment>
<dbReference type="Pfam" id="PF14490">
    <property type="entry name" value="HHH_RecD2"/>
    <property type="match status" value="1"/>
</dbReference>
<dbReference type="EMBL" id="FUXZ01000005">
    <property type="protein sequence ID" value="SKA63983.1"/>
    <property type="molecule type" value="Genomic_DNA"/>
</dbReference>
<accession>A0A1T4VGE6</accession>
<dbReference type="InterPro" id="IPR027785">
    <property type="entry name" value="UvrD-like_helicase_C"/>
</dbReference>
<dbReference type="PANTHER" id="PTHR43788">
    <property type="entry name" value="DNA2/NAM7 HELICASE FAMILY MEMBER"/>
    <property type="match status" value="1"/>
</dbReference>
<dbReference type="STRING" id="39495.SAMN02745111_00862"/>
<dbReference type="Pfam" id="PF18335">
    <property type="entry name" value="SH3_13"/>
    <property type="match status" value="1"/>
</dbReference>
<dbReference type="InterPro" id="IPR041451">
    <property type="entry name" value="RecD2_SH13"/>
</dbReference>
<evidence type="ECO:0000259" key="5">
    <source>
        <dbReference type="Pfam" id="PF14490"/>
    </source>
</evidence>
<dbReference type="Gene3D" id="1.10.10.2220">
    <property type="match status" value="1"/>
</dbReference>
<evidence type="ECO:0000259" key="6">
    <source>
        <dbReference type="Pfam" id="PF18335"/>
    </source>
</evidence>
<dbReference type="SUPFAM" id="SSF47781">
    <property type="entry name" value="RuvA domain 2-like"/>
    <property type="match status" value="1"/>
</dbReference>
<dbReference type="GO" id="GO:0006310">
    <property type="term" value="P:DNA recombination"/>
    <property type="evidence" value="ECO:0007669"/>
    <property type="project" value="InterPro"/>
</dbReference>
<organism evidence="8 9">
    <name type="scientific">Eubacterium uniforme</name>
    <dbReference type="NCBI Taxonomy" id="39495"/>
    <lineage>
        <taxon>Bacteria</taxon>
        <taxon>Bacillati</taxon>
        <taxon>Bacillota</taxon>
        <taxon>Clostridia</taxon>
        <taxon>Eubacteriales</taxon>
        <taxon>Eubacteriaceae</taxon>
        <taxon>Eubacterium</taxon>
    </lineage>
</organism>
<evidence type="ECO:0000256" key="1">
    <source>
        <dbReference type="ARBA" id="ARBA00022741"/>
    </source>
</evidence>
<dbReference type="Pfam" id="PF13245">
    <property type="entry name" value="AAA_19"/>
    <property type="match status" value="1"/>
</dbReference>
<dbReference type="EC" id="5.6.2.3" evidence="3"/>
<dbReference type="GO" id="GO:0009338">
    <property type="term" value="C:exodeoxyribonuclease V complex"/>
    <property type="evidence" value="ECO:0007669"/>
    <property type="project" value="TreeGrafter"/>
</dbReference>
<dbReference type="CDD" id="cd18809">
    <property type="entry name" value="SF1_C_RecD"/>
    <property type="match status" value="1"/>
</dbReference>
<dbReference type="GO" id="GO:0005524">
    <property type="term" value="F:ATP binding"/>
    <property type="evidence" value="ECO:0007669"/>
    <property type="project" value="UniProtKB-UniRule"/>
</dbReference>
<dbReference type="Pfam" id="PF14520">
    <property type="entry name" value="HHH_5"/>
    <property type="match status" value="1"/>
</dbReference>
<evidence type="ECO:0000259" key="7">
    <source>
        <dbReference type="Pfam" id="PF23139"/>
    </source>
</evidence>
<keyword evidence="9" id="KW-1185">Reference proteome</keyword>
<dbReference type="InterPro" id="IPR050534">
    <property type="entry name" value="Coronavir_polyprotein_1ab"/>
</dbReference>
<feature type="binding site" evidence="3">
    <location>
        <begin position="339"/>
        <end position="343"/>
    </location>
    <ligand>
        <name>ATP</name>
        <dbReference type="ChEBI" id="CHEBI:30616"/>
    </ligand>
</feature>